<proteinExistence type="inferred from homology"/>
<comment type="cofactor">
    <cofactor evidence="2">
        <name>Mg(2+)</name>
        <dbReference type="ChEBI" id="CHEBI:18420"/>
    </cofactor>
</comment>
<reference evidence="9 10" key="1">
    <citation type="submission" date="2014-07" db="EMBL/GenBank/DDBJ databases">
        <title>Tepidicaulis marinum gen. nov., sp. nov., a novel marine bacterium denitrifying nitrate to nitrous oxide strictly under microaerobic conditions.</title>
        <authorList>
            <person name="Takeuchi M."/>
            <person name="Yamagishi T."/>
            <person name="Kamagata Y."/>
            <person name="Oshima K."/>
            <person name="Hattori M."/>
            <person name="Katayama T."/>
            <person name="Hanada S."/>
            <person name="Tamaki H."/>
            <person name="Marumo K."/>
            <person name="Maeda H."/>
            <person name="Nedachi M."/>
            <person name="Iwasaki W."/>
            <person name="Suwa Y."/>
            <person name="Sakata S."/>
        </authorList>
    </citation>
    <scope>NUCLEOTIDE SEQUENCE [LARGE SCALE GENOMIC DNA]</scope>
    <source>
        <strain evidence="9 10">MA2</strain>
    </source>
</reference>
<dbReference type="SUPFAM" id="SSF55811">
    <property type="entry name" value="Nudix"/>
    <property type="match status" value="1"/>
</dbReference>
<feature type="domain" description="Nudix hydrolase" evidence="8">
    <location>
        <begin position="29"/>
        <end position="169"/>
    </location>
</feature>
<dbReference type="PANTHER" id="PTHR12992">
    <property type="entry name" value="NUDIX HYDROLASE"/>
    <property type="match status" value="1"/>
</dbReference>
<evidence type="ECO:0000256" key="2">
    <source>
        <dbReference type="ARBA" id="ARBA00001946"/>
    </source>
</evidence>
<dbReference type="GO" id="GO:0010945">
    <property type="term" value="F:coenzyme A diphosphatase activity"/>
    <property type="evidence" value="ECO:0007669"/>
    <property type="project" value="InterPro"/>
</dbReference>
<evidence type="ECO:0000256" key="3">
    <source>
        <dbReference type="ARBA" id="ARBA00022723"/>
    </source>
</evidence>
<dbReference type="InterPro" id="IPR020084">
    <property type="entry name" value="NUDIX_hydrolase_CS"/>
</dbReference>
<evidence type="ECO:0000313" key="10">
    <source>
        <dbReference type="Proteomes" id="UP000028702"/>
    </source>
</evidence>
<organism evidence="9 10">
    <name type="scientific">Tepidicaulis marinus</name>
    <dbReference type="NCBI Taxonomy" id="1333998"/>
    <lineage>
        <taxon>Bacteria</taxon>
        <taxon>Pseudomonadati</taxon>
        <taxon>Pseudomonadota</taxon>
        <taxon>Alphaproteobacteria</taxon>
        <taxon>Hyphomicrobiales</taxon>
        <taxon>Parvibaculaceae</taxon>
        <taxon>Tepidicaulis</taxon>
    </lineage>
</organism>
<dbReference type="EMBL" id="BBIO01000003">
    <property type="protein sequence ID" value="GAK44409.1"/>
    <property type="molecule type" value="Genomic_DNA"/>
</dbReference>
<dbReference type="Gene3D" id="3.90.79.10">
    <property type="entry name" value="Nucleoside Triphosphate Pyrophosphohydrolase"/>
    <property type="match status" value="1"/>
</dbReference>
<gene>
    <name evidence="9" type="ORF">M2A_0908</name>
</gene>
<comment type="similarity">
    <text evidence="7">Belongs to the Nudix hydrolase family.</text>
</comment>
<evidence type="ECO:0000259" key="8">
    <source>
        <dbReference type="PROSITE" id="PS51462"/>
    </source>
</evidence>
<dbReference type="AlphaFoldDB" id="A0A081B8P1"/>
<keyword evidence="3" id="KW-0479">Metal-binding</keyword>
<dbReference type="InterPro" id="IPR045121">
    <property type="entry name" value="CoAse"/>
</dbReference>
<evidence type="ECO:0000256" key="7">
    <source>
        <dbReference type="RuleBase" id="RU003476"/>
    </source>
</evidence>
<keyword evidence="6" id="KW-0464">Manganese</keyword>
<dbReference type="STRING" id="1333998.M2A_0908"/>
<dbReference type="eggNOG" id="COG1051">
    <property type="taxonomic scope" value="Bacteria"/>
</dbReference>
<evidence type="ECO:0000313" key="9">
    <source>
        <dbReference type="EMBL" id="GAK44409.1"/>
    </source>
</evidence>
<dbReference type="InterPro" id="IPR020476">
    <property type="entry name" value="Nudix_hydrolase"/>
</dbReference>
<keyword evidence="5" id="KW-0460">Magnesium</keyword>
<dbReference type="InterPro" id="IPR015797">
    <property type="entry name" value="NUDIX_hydrolase-like_dom_sf"/>
</dbReference>
<dbReference type="Pfam" id="PF00293">
    <property type="entry name" value="NUDIX"/>
    <property type="match status" value="1"/>
</dbReference>
<dbReference type="RefSeq" id="WP_045443508.1">
    <property type="nucleotide sequence ID" value="NZ_BBIO01000003.1"/>
</dbReference>
<accession>A0A081B8P1</accession>
<evidence type="ECO:0000256" key="4">
    <source>
        <dbReference type="ARBA" id="ARBA00022801"/>
    </source>
</evidence>
<evidence type="ECO:0000256" key="6">
    <source>
        <dbReference type="ARBA" id="ARBA00023211"/>
    </source>
</evidence>
<dbReference type="PROSITE" id="PS00893">
    <property type="entry name" value="NUDIX_BOX"/>
    <property type="match status" value="1"/>
</dbReference>
<evidence type="ECO:0000256" key="5">
    <source>
        <dbReference type="ARBA" id="ARBA00022842"/>
    </source>
</evidence>
<dbReference type="Proteomes" id="UP000028702">
    <property type="component" value="Unassembled WGS sequence"/>
</dbReference>
<dbReference type="PROSITE" id="PS51462">
    <property type="entry name" value="NUDIX"/>
    <property type="match status" value="1"/>
</dbReference>
<comment type="caution">
    <text evidence="9">The sequence shown here is derived from an EMBL/GenBank/DDBJ whole genome shotgun (WGS) entry which is preliminary data.</text>
</comment>
<comment type="cofactor">
    <cofactor evidence="1">
        <name>Mn(2+)</name>
        <dbReference type="ChEBI" id="CHEBI:29035"/>
    </cofactor>
</comment>
<dbReference type="GO" id="GO:0046872">
    <property type="term" value="F:metal ion binding"/>
    <property type="evidence" value="ECO:0007669"/>
    <property type="project" value="UniProtKB-KW"/>
</dbReference>
<evidence type="ECO:0000256" key="1">
    <source>
        <dbReference type="ARBA" id="ARBA00001936"/>
    </source>
</evidence>
<keyword evidence="10" id="KW-1185">Reference proteome</keyword>
<keyword evidence="4 7" id="KW-0378">Hydrolase</keyword>
<dbReference type="InterPro" id="IPR000086">
    <property type="entry name" value="NUDIX_hydrolase_dom"/>
</dbReference>
<dbReference type="PANTHER" id="PTHR12992:SF11">
    <property type="entry name" value="MITOCHONDRIAL COENZYME A DIPHOSPHATASE NUDT8"/>
    <property type="match status" value="1"/>
</dbReference>
<protein>
    <submittedName>
        <fullName evidence="9">NUDIX hydrolase</fullName>
    </submittedName>
</protein>
<dbReference type="PRINTS" id="PR00502">
    <property type="entry name" value="NUDIXFAMILY"/>
</dbReference>
<sequence length="208" mass="23494">MTEFNDTLKNRLATGLGAFQHQLADAPHLKHAAVCLTLLSHPEQTDRASLLLTRRAPRLSSHAGQWALPGGRIDKGESPLEAARRELREEVNLNLEDTHCLGRLDDYETRSGYLISPFVFWAQETGTMRPNPGEVASLHPIALEAFDRPDSPEFINIPESERPVIRLYFEDSNIHAPTAAVLYQFLELALHGRVTRVAHYEQPVWAWK</sequence>
<dbReference type="CDD" id="cd03426">
    <property type="entry name" value="NUDIX_CoAse_Nudt7"/>
    <property type="match status" value="1"/>
</dbReference>
<name>A0A081B8P1_9HYPH</name>